<dbReference type="InterPro" id="IPR004506">
    <property type="entry name" value="MnmA-like"/>
</dbReference>
<dbReference type="Gene3D" id="3.40.50.620">
    <property type="entry name" value="HUPs"/>
    <property type="match status" value="1"/>
</dbReference>
<accession>A0A1G2BMN5</accession>
<dbReference type="GO" id="GO:0005737">
    <property type="term" value="C:cytoplasm"/>
    <property type="evidence" value="ECO:0007669"/>
    <property type="project" value="UniProtKB-SubCell"/>
</dbReference>
<feature type="binding site" evidence="10">
    <location>
        <position position="127"/>
    </location>
    <ligand>
        <name>ATP</name>
        <dbReference type="ChEBI" id="CHEBI:30616"/>
    </ligand>
</feature>
<dbReference type="GO" id="GO:0103016">
    <property type="term" value="F:tRNA-uridine 2-sulfurtransferase activity"/>
    <property type="evidence" value="ECO:0007669"/>
    <property type="project" value="UniProtKB-EC"/>
</dbReference>
<evidence type="ECO:0000259" key="11">
    <source>
        <dbReference type="Pfam" id="PF20258"/>
    </source>
</evidence>
<dbReference type="AlphaFoldDB" id="A0A1G2BMN5"/>
<keyword evidence="5 10" id="KW-0547">Nucleotide-binding</keyword>
<feature type="active site" description="Cysteine persulfide intermediate" evidence="10">
    <location>
        <position position="211"/>
    </location>
</feature>
<evidence type="ECO:0000256" key="5">
    <source>
        <dbReference type="ARBA" id="ARBA00022741"/>
    </source>
</evidence>
<dbReference type="PANTHER" id="PTHR11933:SF5">
    <property type="entry name" value="MITOCHONDRIAL TRNA-SPECIFIC 2-THIOURIDYLASE 1"/>
    <property type="match status" value="1"/>
</dbReference>
<keyword evidence="7 10" id="KW-0694">RNA-binding</keyword>
<dbReference type="EMBL" id="MHKL01000014">
    <property type="protein sequence ID" value="OGY89527.1"/>
    <property type="molecule type" value="Genomic_DNA"/>
</dbReference>
<keyword evidence="1 10" id="KW-0963">Cytoplasm</keyword>
<evidence type="ECO:0000256" key="3">
    <source>
        <dbReference type="ARBA" id="ARBA00022679"/>
    </source>
</evidence>
<dbReference type="CDD" id="cd01998">
    <property type="entry name" value="MnmA_TRMU-like"/>
    <property type="match status" value="1"/>
</dbReference>
<comment type="similarity">
    <text evidence="10">Belongs to the MnmA/TRMU family.</text>
</comment>
<dbReference type="GO" id="GO:0000049">
    <property type="term" value="F:tRNA binding"/>
    <property type="evidence" value="ECO:0007669"/>
    <property type="project" value="UniProtKB-KW"/>
</dbReference>
<evidence type="ECO:0000256" key="1">
    <source>
        <dbReference type="ARBA" id="ARBA00022490"/>
    </source>
</evidence>
<dbReference type="InterPro" id="IPR023382">
    <property type="entry name" value="MnmA-like_central_sf"/>
</dbReference>
<dbReference type="InterPro" id="IPR014729">
    <property type="entry name" value="Rossmann-like_a/b/a_fold"/>
</dbReference>
<protein>
    <recommendedName>
        <fullName evidence="10">tRNA-specific 2-thiouridylase MnmA</fullName>
        <ecNumber evidence="10">2.8.1.13</ecNumber>
    </recommendedName>
</protein>
<sequence length="371" mass="42166">MKNKKVIVAFSGGVDSSVTCALLKERGFEVEAMFMKNWTPRSEAEGLMMCPLKADEKDARAVASQLGIKLSVVSFEKEYRRDVVDYLFKEYQAGRTPNPDVLCNSKIKFKVFLEKALERGADYVATGHYVRKLQDTSSKLQKNSKTQIPNYKLLKGIDNNKDQSYFLYQITQEQLAKCLFPIGEYEKPKVREMAKKFNLVTAKKPDSQGICFVGEVEMKEFLKQRIKPRKGDIITTAGKKIGEHEGVWYYTIGQRRGIGVGGGMPYYVVEKDLKNNRLIAARGDKDDALFKKEMTVGEVHWIADIEPKLPLKCAVKIRYRQEEQACIVQRSKEAKKQRSKVIFKSKQRAITPGQFAVFYQGEVVLGGGKIL</sequence>
<feature type="region of interest" description="Interaction with tRNA" evidence="10">
    <location>
        <begin position="161"/>
        <end position="163"/>
    </location>
</feature>
<keyword evidence="4 10" id="KW-0819">tRNA processing</keyword>
<feature type="binding site" evidence="10">
    <location>
        <position position="35"/>
    </location>
    <ligand>
        <name>ATP</name>
        <dbReference type="ChEBI" id="CHEBI:30616"/>
    </ligand>
</feature>
<dbReference type="Pfam" id="PF20258">
    <property type="entry name" value="tRNA_Me_trans_C"/>
    <property type="match status" value="1"/>
</dbReference>
<gene>
    <name evidence="10" type="primary">mnmA</name>
    <name evidence="13" type="ORF">A2927_00810</name>
</gene>
<evidence type="ECO:0000256" key="9">
    <source>
        <dbReference type="ARBA" id="ARBA00051542"/>
    </source>
</evidence>
<comment type="catalytic activity">
    <reaction evidence="9 10">
        <text>S-sulfanyl-L-cysteinyl-[protein] + uridine(34) in tRNA + AH2 + ATP = 2-thiouridine(34) in tRNA + L-cysteinyl-[protein] + A + AMP + diphosphate + H(+)</text>
        <dbReference type="Rhea" id="RHEA:47032"/>
        <dbReference type="Rhea" id="RHEA-COMP:10131"/>
        <dbReference type="Rhea" id="RHEA-COMP:11726"/>
        <dbReference type="Rhea" id="RHEA-COMP:11727"/>
        <dbReference type="Rhea" id="RHEA-COMP:11728"/>
        <dbReference type="ChEBI" id="CHEBI:13193"/>
        <dbReference type="ChEBI" id="CHEBI:15378"/>
        <dbReference type="ChEBI" id="CHEBI:17499"/>
        <dbReference type="ChEBI" id="CHEBI:29950"/>
        <dbReference type="ChEBI" id="CHEBI:30616"/>
        <dbReference type="ChEBI" id="CHEBI:33019"/>
        <dbReference type="ChEBI" id="CHEBI:61963"/>
        <dbReference type="ChEBI" id="CHEBI:65315"/>
        <dbReference type="ChEBI" id="CHEBI:87170"/>
        <dbReference type="ChEBI" id="CHEBI:456215"/>
        <dbReference type="EC" id="2.8.1.13"/>
    </reaction>
</comment>
<dbReference type="Proteomes" id="UP000178849">
    <property type="component" value="Unassembled WGS sequence"/>
</dbReference>
<dbReference type="NCBIfam" id="NF001138">
    <property type="entry name" value="PRK00143.1"/>
    <property type="match status" value="1"/>
</dbReference>
<dbReference type="FunFam" id="3.40.50.620:FF:000115">
    <property type="entry name" value="tRNA-specific 2-thiouridylase MnmA"/>
    <property type="match status" value="1"/>
</dbReference>
<keyword evidence="2 10" id="KW-0820">tRNA-binding</keyword>
<dbReference type="GO" id="GO:0005524">
    <property type="term" value="F:ATP binding"/>
    <property type="evidence" value="ECO:0007669"/>
    <property type="project" value="UniProtKB-KW"/>
</dbReference>
<feature type="active site" description="Nucleophile" evidence="10">
    <location>
        <position position="103"/>
    </location>
</feature>
<comment type="subcellular location">
    <subcellularLocation>
        <location evidence="10">Cytoplasm</location>
    </subcellularLocation>
</comment>
<dbReference type="FunFam" id="2.30.30.280:FF:000001">
    <property type="entry name" value="tRNA-specific 2-thiouridylase MnmA"/>
    <property type="match status" value="1"/>
</dbReference>
<evidence type="ECO:0000256" key="2">
    <source>
        <dbReference type="ARBA" id="ARBA00022555"/>
    </source>
</evidence>
<feature type="site" description="Interaction with tRNA" evidence="10">
    <location>
        <position position="128"/>
    </location>
</feature>
<feature type="region of interest" description="Interaction with target base in tRNA" evidence="10">
    <location>
        <begin position="98"/>
        <end position="100"/>
    </location>
</feature>
<dbReference type="InterPro" id="IPR046885">
    <property type="entry name" value="MnmA-like_C"/>
</dbReference>
<evidence type="ECO:0000256" key="10">
    <source>
        <dbReference type="HAMAP-Rule" id="MF_00144"/>
    </source>
</evidence>
<dbReference type="Pfam" id="PF20259">
    <property type="entry name" value="tRNA_Me_trans_M"/>
    <property type="match status" value="1"/>
</dbReference>
<dbReference type="GO" id="GO:0002143">
    <property type="term" value="P:tRNA wobble position uridine thiolation"/>
    <property type="evidence" value="ECO:0007669"/>
    <property type="project" value="TreeGrafter"/>
</dbReference>
<evidence type="ECO:0000313" key="13">
    <source>
        <dbReference type="EMBL" id="OGY89527.1"/>
    </source>
</evidence>
<dbReference type="STRING" id="1798550.A2927_00810"/>
<evidence type="ECO:0000256" key="8">
    <source>
        <dbReference type="ARBA" id="ARBA00023157"/>
    </source>
</evidence>
<keyword evidence="6 10" id="KW-0067">ATP-binding</keyword>
<dbReference type="NCBIfam" id="TIGR00420">
    <property type="entry name" value="trmU"/>
    <property type="match status" value="1"/>
</dbReference>
<dbReference type="Gene3D" id="2.30.30.280">
    <property type="entry name" value="Adenine nucleotide alpha hydrolases-like domains"/>
    <property type="match status" value="1"/>
</dbReference>
<comment type="function">
    <text evidence="10">Catalyzes the 2-thiolation of uridine at the wobble position (U34) of tRNA, leading to the formation of s(2)U34.</text>
</comment>
<reference evidence="13 14" key="1">
    <citation type="journal article" date="2016" name="Nat. Commun.">
        <title>Thousands of microbial genomes shed light on interconnected biogeochemical processes in an aquifer system.</title>
        <authorList>
            <person name="Anantharaman K."/>
            <person name="Brown C.T."/>
            <person name="Hug L.A."/>
            <person name="Sharon I."/>
            <person name="Castelle C.J."/>
            <person name="Probst A.J."/>
            <person name="Thomas B.C."/>
            <person name="Singh A."/>
            <person name="Wilkins M.J."/>
            <person name="Karaoz U."/>
            <person name="Brodie E.L."/>
            <person name="Williams K.H."/>
            <person name="Hubbard S.S."/>
            <person name="Banfield J.F."/>
        </authorList>
    </citation>
    <scope>NUCLEOTIDE SEQUENCE [LARGE SCALE GENOMIC DNA]</scope>
</reference>
<feature type="domain" description="tRNA-specific 2-thiouridylase MnmA-like C-terminal" evidence="11">
    <location>
        <begin position="292"/>
        <end position="370"/>
    </location>
</feature>
<comment type="caution">
    <text evidence="13">The sequence shown here is derived from an EMBL/GenBank/DDBJ whole genome shotgun (WGS) entry which is preliminary data.</text>
</comment>
<dbReference type="FunFam" id="2.40.30.10:FF:000023">
    <property type="entry name" value="tRNA-specific 2-thiouridylase MnmA"/>
    <property type="match status" value="1"/>
</dbReference>
<dbReference type="SUPFAM" id="SSF52402">
    <property type="entry name" value="Adenine nucleotide alpha hydrolases-like"/>
    <property type="match status" value="1"/>
</dbReference>
<dbReference type="Pfam" id="PF03054">
    <property type="entry name" value="tRNA_Me_trans"/>
    <property type="match status" value="1"/>
</dbReference>
<feature type="domain" description="tRNA-specific 2-thiouridylase MnmA-like central" evidence="12">
    <location>
        <begin position="219"/>
        <end position="280"/>
    </location>
</feature>
<dbReference type="HAMAP" id="MF_00144">
    <property type="entry name" value="tRNA_thiouridyl_MnmA"/>
    <property type="match status" value="1"/>
</dbReference>
<keyword evidence="8" id="KW-1015">Disulfide bond</keyword>
<feature type="region of interest" description="Interaction with tRNA" evidence="10">
    <location>
        <begin position="318"/>
        <end position="319"/>
    </location>
</feature>
<organism evidence="13 14">
    <name type="scientific">Candidatus Komeilibacteria bacterium RIFCSPLOWO2_01_FULL_45_10</name>
    <dbReference type="NCBI Taxonomy" id="1798550"/>
    <lineage>
        <taxon>Bacteria</taxon>
        <taxon>Candidatus Komeiliibacteriota</taxon>
    </lineage>
</organism>
<comment type="caution">
    <text evidence="10">Lacks conserved residue(s) required for the propagation of feature annotation.</text>
</comment>
<dbReference type="EC" id="2.8.1.13" evidence="10"/>
<keyword evidence="3 10" id="KW-0808">Transferase</keyword>
<feature type="binding site" evidence="10">
    <location>
        <begin position="9"/>
        <end position="16"/>
    </location>
    <ligand>
        <name>ATP</name>
        <dbReference type="ChEBI" id="CHEBI:30616"/>
    </ligand>
</feature>
<evidence type="ECO:0000256" key="6">
    <source>
        <dbReference type="ARBA" id="ARBA00022840"/>
    </source>
</evidence>
<feature type="site" description="Interaction with tRNA" evidence="10">
    <location>
        <position position="354"/>
    </location>
</feature>
<proteinExistence type="inferred from homology"/>
<name>A0A1G2BMN5_9BACT</name>
<dbReference type="Gene3D" id="2.40.30.10">
    <property type="entry name" value="Translation factors"/>
    <property type="match status" value="1"/>
</dbReference>
<evidence type="ECO:0000259" key="12">
    <source>
        <dbReference type="Pfam" id="PF20259"/>
    </source>
</evidence>
<evidence type="ECO:0000256" key="7">
    <source>
        <dbReference type="ARBA" id="ARBA00022884"/>
    </source>
</evidence>
<dbReference type="InterPro" id="IPR046884">
    <property type="entry name" value="MnmA-like_central"/>
</dbReference>
<evidence type="ECO:0000313" key="14">
    <source>
        <dbReference type="Proteomes" id="UP000178849"/>
    </source>
</evidence>
<evidence type="ECO:0000256" key="4">
    <source>
        <dbReference type="ARBA" id="ARBA00022694"/>
    </source>
</evidence>
<dbReference type="PANTHER" id="PTHR11933">
    <property type="entry name" value="TRNA 5-METHYLAMINOMETHYL-2-THIOURIDYLATE -METHYLTRANSFERASE"/>
    <property type="match status" value="1"/>
</dbReference>